<evidence type="ECO:0000313" key="2">
    <source>
        <dbReference type="Proteomes" id="UP001497457"/>
    </source>
</evidence>
<dbReference type="InterPro" id="IPR025886">
    <property type="entry name" value="PP2-like"/>
</dbReference>
<dbReference type="EMBL" id="OZ075142">
    <property type="protein sequence ID" value="CAL5035141.1"/>
    <property type="molecule type" value="Genomic_DNA"/>
</dbReference>
<proteinExistence type="predicted"/>
<gene>
    <name evidence="1" type="ORF">URODEC1_LOCUS83387</name>
</gene>
<dbReference type="InterPro" id="IPR052147">
    <property type="entry name" value="PP2-like/Lectin"/>
</dbReference>
<dbReference type="AlphaFoldDB" id="A0ABC9DAJ8"/>
<accession>A0ABC9DAJ8</accession>
<keyword evidence="2" id="KW-1185">Reference proteome</keyword>
<protein>
    <submittedName>
        <fullName evidence="1">Uncharacterized protein</fullName>
    </submittedName>
</protein>
<evidence type="ECO:0000313" key="1">
    <source>
        <dbReference type="EMBL" id="CAL5035141.1"/>
    </source>
</evidence>
<dbReference type="Pfam" id="PF14299">
    <property type="entry name" value="PP2"/>
    <property type="match status" value="1"/>
</dbReference>
<dbReference type="PANTHER" id="PTHR48478">
    <property type="entry name" value="LECTIN-LIKE"/>
    <property type="match status" value="1"/>
</dbReference>
<dbReference type="Proteomes" id="UP001497457">
    <property type="component" value="Chromosome 32b"/>
</dbReference>
<dbReference type="PANTHER" id="PTHR48478:SF1">
    <property type="entry name" value="LECTIN-LIKE"/>
    <property type="match status" value="1"/>
</dbReference>
<reference evidence="1 2" key="2">
    <citation type="submission" date="2024-10" db="EMBL/GenBank/DDBJ databases">
        <authorList>
            <person name="Ryan C."/>
        </authorList>
    </citation>
    <scope>NUCLEOTIDE SEQUENCE [LARGE SCALE GENOMIC DNA]</scope>
</reference>
<name>A0ABC9DAJ8_9POAL</name>
<reference evidence="2" key="1">
    <citation type="submission" date="2024-06" db="EMBL/GenBank/DDBJ databases">
        <authorList>
            <person name="Ryan C."/>
        </authorList>
    </citation>
    <scope>NUCLEOTIDE SEQUENCE [LARGE SCALE GENOMIC DNA]</scope>
</reference>
<organism evidence="1 2">
    <name type="scientific">Urochloa decumbens</name>
    <dbReference type="NCBI Taxonomy" id="240449"/>
    <lineage>
        <taxon>Eukaryota</taxon>
        <taxon>Viridiplantae</taxon>
        <taxon>Streptophyta</taxon>
        <taxon>Embryophyta</taxon>
        <taxon>Tracheophyta</taxon>
        <taxon>Spermatophyta</taxon>
        <taxon>Magnoliopsida</taxon>
        <taxon>Liliopsida</taxon>
        <taxon>Poales</taxon>
        <taxon>Poaceae</taxon>
        <taxon>PACMAD clade</taxon>
        <taxon>Panicoideae</taxon>
        <taxon>Panicodae</taxon>
        <taxon>Paniceae</taxon>
        <taxon>Melinidinae</taxon>
        <taxon>Urochloa</taxon>
    </lineage>
</organism>
<sequence length="220" mass="24621">MGAVTSSLDSEHTSTSPTMQAKSNLHLFEEIVGQEIPAHEGTTRADETLVRGTGIVLANRKKYWVDNENKNCFKILATDLSITWGDDTRYWKWEEESDAGTTIKVAKLLQVCWLDIFGYLEQWYLNPGVTYEVSFEVKLEKGASGWSEPVEVGVTSADGVPQKSSVYLLQVERGKWLQIKVGEVKSQPGRTGNVSVFLRKATPEWKKGLLIRGITITPKK</sequence>